<keyword evidence="1" id="KW-1185">Reference proteome</keyword>
<proteinExistence type="predicted"/>
<evidence type="ECO:0000313" key="1">
    <source>
        <dbReference type="Proteomes" id="UP000095281"/>
    </source>
</evidence>
<reference evidence="2" key="1">
    <citation type="submission" date="2016-11" db="UniProtKB">
        <authorList>
            <consortium name="WormBaseParasite"/>
        </authorList>
    </citation>
    <scope>IDENTIFICATION</scope>
</reference>
<dbReference type="AlphaFoldDB" id="A0A1I8C1R2"/>
<dbReference type="Gene3D" id="2.20.25.240">
    <property type="match status" value="1"/>
</dbReference>
<sequence>MKIANIINILRKLSGWIVEDKENNKYNSDMKFITVDLISNNFVCEACEYAIKHRLRKTKQKQLQLSPANKNIRTTIKKHLNKSEFHAKSVRFHYITRNNATILLNNAKILNFDGYSYNKDRETYLKGTFTIYFDCSKANCSGRAQVVNNLFILSNNGHNCNSNKFLDAIINQCNFCNEIIQNRERVLERGV</sequence>
<evidence type="ECO:0000313" key="2">
    <source>
        <dbReference type="WBParaSite" id="MhA1_Contig88.frz3.gene37"/>
    </source>
</evidence>
<dbReference type="WBParaSite" id="MhA1_Contig88.frz3.gene37">
    <property type="protein sequence ID" value="MhA1_Contig88.frz3.gene37"/>
    <property type="gene ID" value="MhA1_Contig88.frz3.gene37"/>
</dbReference>
<accession>A0A1I8C1R2</accession>
<organism evidence="1 2">
    <name type="scientific">Meloidogyne hapla</name>
    <name type="common">Root-knot nematode worm</name>
    <dbReference type="NCBI Taxonomy" id="6305"/>
    <lineage>
        <taxon>Eukaryota</taxon>
        <taxon>Metazoa</taxon>
        <taxon>Ecdysozoa</taxon>
        <taxon>Nematoda</taxon>
        <taxon>Chromadorea</taxon>
        <taxon>Rhabditida</taxon>
        <taxon>Tylenchina</taxon>
        <taxon>Tylenchomorpha</taxon>
        <taxon>Tylenchoidea</taxon>
        <taxon>Meloidogynidae</taxon>
        <taxon>Meloidogyninae</taxon>
        <taxon>Meloidogyne</taxon>
    </lineage>
</organism>
<name>A0A1I8C1R2_MELHA</name>
<protein>
    <submittedName>
        <fullName evidence="2">Zf-3CxxC domain-containing protein</fullName>
    </submittedName>
</protein>
<dbReference type="Proteomes" id="UP000095281">
    <property type="component" value="Unplaced"/>
</dbReference>